<organism evidence="3 4">
    <name type="scientific">Oikopleura dioica</name>
    <name type="common">Tunicate</name>
    <dbReference type="NCBI Taxonomy" id="34765"/>
    <lineage>
        <taxon>Eukaryota</taxon>
        <taxon>Metazoa</taxon>
        <taxon>Chordata</taxon>
        <taxon>Tunicata</taxon>
        <taxon>Appendicularia</taxon>
        <taxon>Copelata</taxon>
        <taxon>Oikopleuridae</taxon>
        <taxon>Oikopleura</taxon>
    </lineage>
</organism>
<dbReference type="InterPro" id="IPR007110">
    <property type="entry name" value="Ig-like_dom"/>
</dbReference>
<feature type="compositionally biased region" description="Polar residues" evidence="1">
    <location>
        <begin position="495"/>
        <end position="513"/>
    </location>
</feature>
<dbReference type="PROSITE" id="PS50835">
    <property type="entry name" value="IG_LIKE"/>
    <property type="match status" value="1"/>
</dbReference>
<evidence type="ECO:0000259" key="2">
    <source>
        <dbReference type="PROSITE" id="PS50835"/>
    </source>
</evidence>
<protein>
    <submittedName>
        <fullName evidence="3">Oidioi.mRNA.OKI2018_I69.XSR.g14520.t1.cds</fullName>
    </submittedName>
</protein>
<evidence type="ECO:0000313" key="4">
    <source>
        <dbReference type="Proteomes" id="UP001158576"/>
    </source>
</evidence>
<feature type="compositionally biased region" description="Basic and acidic residues" evidence="1">
    <location>
        <begin position="516"/>
        <end position="528"/>
    </location>
</feature>
<dbReference type="EMBL" id="OU015569">
    <property type="protein sequence ID" value="CAG5096216.1"/>
    <property type="molecule type" value="Genomic_DNA"/>
</dbReference>
<evidence type="ECO:0000256" key="1">
    <source>
        <dbReference type="SAM" id="MobiDB-lite"/>
    </source>
</evidence>
<dbReference type="InterPro" id="IPR013783">
    <property type="entry name" value="Ig-like_fold"/>
</dbReference>
<name>A0ABN7SE38_OIKDI</name>
<sequence length="539" mass="60823">MQQQLTFSANNEAINAQRTRIYVNEGDQNVEIPCQIPKNVLYNPDTKIKWVFTQMDYQNGSWINEIQTIEDKPQSLNEFFEIGAQKQLILKGIATSENIGLYRCQAWGDRVSFSSQVYLILYSPPEEDQRFPEIFAKSQNMHFAKGRSSSLAMCISGYARPVPKIYWEVLDEDGKLVSTLRPTTGPYSPNPPQIKSSDHNFYHAIALELMPEHGLTVNFDKHRFRCVVEYFSGLGEEVEVLRYTKSYPTNGGIRIYHAVTQVQAFYNGEDMSGKTITLVADQTARIYCRGNGFPAADFDKEKFIVNRNSGETVVSCNGRNAINEEIDEYPLPAVVRLDFVKLEPVVVVDRSPDSFPTVFKCKFKQFAIKDAVVNIAWFSADSLISVRSEFRFDSKIMSDYKSLQCSVTVTIMNEDFTEISPHFSLAPYQQKKPRIEVVVDEADYEMKEDLAPDQQVSAANTGSLIAVCAVSAALFGSLTAVVTQYVLKSRADLGSSSDTAELQPNLPTTQDPQLNLRDHTIQQTSRSEKESYRAAIYNI</sequence>
<accession>A0ABN7SE38</accession>
<dbReference type="Proteomes" id="UP001158576">
    <property type="component" value="Chromosome XSR"/>
</dbReference>
<gene>
    <name evidence="3" type="ORF">OKIOD_LOCUS6078</name>
</gene>
<evidence type="ECO:0000313" key="3">
    <source>
        <dbReference type="EMBL" id="CAG5096216.1"/>
    </source>
</evidence>
<feature type="region of interest" description="Disordered" evidence="1">
    <location>
        <begin position="495"/>
        <end position="528"/>
    </location>
</feature>
<keyword evidence="4" id="KW-1185">Reference proteome</keyword>
<reference evidence="3 4" key="1">
    <citation type="submission" date="2021-04" db="EMBL/GenBank/DDBJ databases">
        <authorList>
            <person name="Bliznina A."/>
        </authorList>
    </citation>
    <scope>NUCLEOTIDE SEQUENCE [LARGE SCALE GENOMIC DNA]</scope>
</reference>
<feature type="domain" description="Ig-like" evidence="2">
    <location>
        <begin position="12"/>
        <end position="114"/>
    </location>
</feature>
<proteinExistence type="predicted"/>
<dbReference type="Gene3D" id="2.60.40.10">
    <property type="entry name" value="Immunoglobulins"/>
    <property type="match status" value="1"/>
</dbReference>